<name>A0A4Z2H4I5_9TELE</name>
<dbReference type="AlphaFoldDB" id="A0A4Z2H4I5"/>
<sequence length="203" mass="22017">MPGGRSAEGRHGDGRRGHTVGVQVTRFWEQTASGETVQQPLHCHHMGSEKQHTDLSHDHVCEFLAGLVEAQASCNVHKAPQLLQFLPWQAAQPSSKSSAGQTVRSRVSTGSGASRRLMVPLVTALTHEGSRMGLPRLAATRYFLLPTSPATSENEYWLKLGSSRAFWEPERDCDCVRQPRSPMSLSTGGGTLGITVVPVPAVR</sequence>
<accession>A0A4Z2H4I5</accession>
<comment type="caution">
    <text evidence="1">The sequence shown here is derived from an EMBL/GenBank/DDBJ whole genome shotgun (WGS) entry which is preliminary data.</text>
</comment>
<dbReference type="EMBL" id="SRLO01000332">
    <property type="protein sequence ID" value="TNN60541.1"/>
    <property type="molecule type" value="Genomic_DNA"/>
</dbReference>
<organism evidence="1 2">
    <name type="scientific">Liparis tanakae</name>
    <name type="common">Tanaka's snailfish</name>
    <dbReference type="NCBI Taxonomy" id="230148"/>
    <lineage>
        <taxon>Eukaryota</taxon>
        <taxon>Metazoa</taxon>
        <taxon>Chordata</taxon>
        <taxon>Craniata</taxon>
        <taxon>Vertebrata</taxon>
        <taxon>Euteleostomi</taxon>
        <taxon>Actinopterygii</taxon>
        <taxon>Neopterygii</taxon>
        <taxon>Teleostei</taxon>
        <taxon>Neoteleostei</taxon>
        <taxon>Acanthomorphata</taxon>
        <taxon>Eupercaria</taxon>
        <taxon>Perciformes</taxon>
        <taxon>Cottioidei</taxon>
        <taxon>Cottales</taxon>
        <taxon>Liparidae</taxon>
        <taxon>Liparis</taxon>
    </lineage>
</organism>
<keyword evidence="2" id="KW-1185">Reference proteome</keyword>
<gene>
    <name evidence="1" type="ORF">EYF80_029264</name>
</gene>
<reference evidence="1 2" key="1">
    <citation type="submission" date="2019-03" db="EMBL/GenBank/DDBJ databases">
        <title>First draft genome of Liparis tanakae, snailfish: a comprehensive survey of snailfish specific genes.</title>
        <authorList>
            <person name="Kim W."/>
            <person name="Song I."/>
            <person name="Jeong J.-H."/>
            <person name="Kim D."/>
            <person name="Kim S."/>
            <person name="Ryu S."/>
            <person name="Song J.Y."/>
            <person name="Lee S.K."/>
        </authorList>
    </citation>
    <scope>NUCLEOTIDE SEQUENCE [LARGE SCALE GENOMIC DNA]</scope>
    <source>
        <tissue evidence="1">Muscle</tissue>
    </source>
</reference>
<evidence type="ECO:0000313" key="1">
    <source>
        <dbReference type="EMBL" id="TNN60541.1"/>
    </source>
</evidence>
<protein>
    <submittedName>
        <fullName evidence="1">Uncharacterized protein</fullName>
    </submittedName>
</protein>
<dbReference type="Proteomes" id="UP000314294">
    <property type="component" value="Unassembled WGS sequence"/>
</dbReference>
<evidence type="ECO:0000313" key="2">
    <source>
        <dbReference type="Proteomes" id="UP000314294"/>
    </source>
</evidence>
<proteinExistence type="predicted"/>